<organism evidence="1 2">
    <name type="scientific">Candidatus Falkowbacteria bacterium HGW-Falkowbacteria-1</name>
    <dbReference type="NCBI Taxonomy" id="2013768"/>
    <lineage>
        <taxon>Bacteria</taxon>
        <taxon>Candidatus Falkowiibacteriota</taxon>
    </lineage>
</organism>
<dbReference type="EMBL" id="PHAI01000001">
    <property type="protein sequence ID" value="PKM91775.1"/>
    <property type="molecule type" value="Genomic_DNA"/>
</dbReference>
<proteinExistence type="predicted"/>
<evidence type="ECO:0000313" key="1">
    <source>
        <dbReference type="EMBL" id="PKM91775.1"/>
    </source>
</evidence>
<sequence>MNKNVVTIKILVLLILTVGITSYGCAKSTENRPTLVDTGNSFNAQEMVDVSCAKELNCCEEDYDCEYIWYTGECNTPEYINKKQEEANGQNINIGEAPRLDNVTCTCETSKCITHY</sequence>
<dbReference type="PROSITE" id="PS51257">
    <property type="entry name" value="PROKAR_LIPOPROTEIN"/>
    <property type="match status" value="1"/>
</dbReference>
<dbReference type="AlphaFoldDB" id="A0A2N2EAM4"/>
<reference evidence="1 2" key="1">
    <citation type="journal article" date="2017" name="ISME J.">
        <title>Potential for microbial H2 and metal transformations associated with novel bacteria and archaea in deep terrestrial subsurface sediments.</title>
        <authorList>
            <person name="Hernsdorf A.W."/>
            <person name="Amano Y."/>
            <person name="Miyakawa K."/>
            <person name="Ise K."/>
            <person name="Suzuki Y."/>
            <person name="Anantharaman K."/>
            <person name="Probst A."/>
            <person name="Burstein D."/>
            <person name="Thomas B.C."/>
            <person name="Banfield J.F."/>
        </authorList>
    </citation>
    <scope>NUCLEOTIDE SEQUENCE [LARGE SCALE GENOMIC DNA]</scope>
    <source>
        <strain evidence="1">HGW-Falkowbacteria-1</strain>
    </source>
</reference>
<protein>
    <submittedName>
        <fullName evidence="1">Uncharacterized protein</fullName>
    </submittedName>
</protein>
<comment type="caution">
    <text evidence="1">The sequence shown here is derived from an EMBL/GenBank/DDBJ whole genome shotgun (WGS) entry which is preliminary data.</text>
</comment>
<name>A0A2N2EAM4_9BACT</name>
<accession>A0A2N2EAM4</accession>
<evidence type="ECO:0000313" key="2">
    <source>
        <dbReference type="Proteomes" id="UP000233517"/>
    </source>
</evidence>
<dbReference type="Proteomes" id="UP000233517">
    <property type="component" value="Unassembled WGS sequence"/>
</dbReference>
<gene>
    <name evidence="1" type="ORF">CVU82_01035</name>
</gene>